<feature type="compositionally biased region" description="Low complexity" evidence="6">
    <location>
        <begin position="1519"/>
        <end position="1542"/>
    </location>
</feature>
<sequence length="1974" mass="215066">MTVTTPKENSSALSQRLRDANIRTINMRLQGRFHDLEYASEVQTLVDFCNIHPEFCLPDVSELVSTTRHEPRGCIKEGSLHQIALYAILVEHCNWEQTFASAYSGIPRGTGSIITFGLEPCVPPSYQRRVAPLLLQMSDIDSGKARFKLPSRSSSTSPSPTITTANKNHVAVVGMSCRVPGAPTLPSFWTLLQTTTSQHAEIPPSRIPLTTPFRPVSDPKRKWFANLLSDPDPHVFDHKFFGKSAREATFMDPQQKMMLQAAYQAVEQAGYFASGSDPRGAGGKIGCWVGVSNVDYQDNVACHAANAYTATGNLMSFVAGKISHYFGWTGPSLSIDTACSGSAVAVHSACRALINGEVDGALAGGVNAITSPLWFQNLAGASFLSPTGQCKPFDAAGDGYCRGEAVGAVFLKRLDDAVRDGDQIFGTIAATEVLQNQNCTAITVPNAPSLSNLFRNVTSKAGVSPHDISVVEAHGTGTAVGDPAEYDGIRTVLGGPKRYSLLALRSIKGLVGHAECASGMVALIKTLLSIHNGAIPPQASHSTLNPALHATPSDKIEISMTLKPWNAEFKAALINNYGASGSNASMVVTEAPKIRRGNASLLAYGPDCYQPFWFCGADDRSLQAYIHEFLDFLRSEVDSTKDVSLANLSFNLARQSNRWLKRALILRANTTQDLQNKVQAFLRGEQSSINVAPPSPPRPVILCFGGQVSTHVGLDRQVFERVAVLRKHLDECNAVCKSLGLKGIYPDIFQKSPIEDTVQLQIALFAMQYSCAQSWIDCGVHVSALVGHSFGELVAQTVAGVFTLADGLRVISRRACLIRDSWSEDRGAMMAVEAELKIVETVLARANGKDTSGYPSGVACSNGPRSFTIAGSSSSIRNVEEVLKKDKQAFGSVRYKKLNTSHAFHSTLVEPLLSELEHITHDISFSSPRIPVERARMAESTSPLASTYIAEHLRQPVYFGHAVERLARKYHGAIWLEAGSQSTVTAMVAKALGVPKTSHFQAMHLTSDDSWARLTDATVALWKEGLRLSFWSHHPVQTAEYTPLLLPPYQFEQANHSVELKTLQRPLHEVVLYSKPQGLWTFIKFQDAGKNCARFRVETGHATFLELMAGHTVAHAEPLCPSTLQLDIATEAIRSLCPEFPLSDFQLELRDLENQSPICRDPSRVVWLDVEATHQSRNSWSWKMVSNPVDSDAGSSAHASGKVFFRSRDDSEFLSEFGRFERLITHSHCRAVLEGNDAEDILQGKAIYKLFADVVDYSEVFRGVRKVVGRINESAGRVVKKYSGETWLDTPLCDSFCQVAGVFVNCMTERSHSDAFISNGVERIVRSPFIHDFEENPEVFDVLALHHRPSDRSFSSDVFIFDSHNSQLLGVILGIKYQRVSKLAMARLLARLTPGAEQPRESVTAANATAESEMPMIEAPKVQKEERAETQSTPSDIRQKVAAVLSEMVEVDAAKLTDKTNLPDLGIDSLMGMEIARELESVFKFSLDISSMMSLVVFSDLVQWVRSALSEGTDGADAGSIESGQQSDSESSQYSTPGSPSSAADGDAFSESPPMSELSRAPSPKPSELGIRQKAVDALVARYSDGFSFPAPVHSTGKSLGQCVLITGATGSLGAHLVEHFAKLASTTAVICFNRPSRMDPMVRQLQSLADRGLTLEQDESAKLQVIESDTWRPLLGLDAACYANVVERVTHIIHNAWPMTITRPISGFEKQFTAMRNLIDLARDASPKMLAGSKIGFQFVSSIATVGLYPVVTGNTKVPEAPTEVDFALPSGYSDSKVACEKLLSQTLNQYPDRVNAMAVRVGQVAGSRINGYWNPAEHMALVIKSAQTLRVLPDLPGTLSWLPVNDVAAVLAEVLLAPSSSAVCHIENPTRQPWSEVIALLAAELDIPAHGVIPYEEWLECVRSCPRSHDAGNPARNVMEFLEKEFLRMACGGLVLDIGKAVSCSDTLRAAGPVQEKMVRGYVRAWKKSGFL</sequence>
<dbReference type="Proteomes" id="UP000240883">
    <property type="component" value="Unassembled WGS sequence"/>
</dbReference>
<dbReference type="InterPro" id="IPR001227">
    <property type="entry name" value="Ac_transferase_dom_sf"/>
</dbReference>
<dbReference type="PROSITE" id="PS50075">
    <property type="entry name" value="CARRIER"/>
    <property type="match status" value="1"/>
</dbReference>
<dbReference type="Gene3D" id="3.10.129.110">
    <property type="entry name" value="Polyketide synthase dehydratase"/>
    <property type="match status" value="1"/>
</dbReference>
<keyword evidence="1" id="KW-0596">Phosphopantetheine</keyword>
<dbReference type="SUPFAM" id="SSF51735">
    <property type="entry name" value="NAD(P)-binding Rossmann-fold domains"/>
    <property type="match status" value="1"/>
</dbReference>
<dbReference type="InterPro" id="IPR014031">
    <property type="entry name" value="Ketoacyl_synth_C"/>
</dbReference>
<feature type="region of interest" description="Disordered" evidence="6">
    <location>
        <begin position="1399"/>
        <end position="1436"/>
    </location>
</feature>
<evidence type="ECO:0000256" key="3">
    <source>
        <dbReference type="ARBA" id="ARBA00022679"/>
    </source>
</evidence>
<dbReference type="InterPro" id="IPR009081">
    <property type="entry name" value="PP-bd_ACP"/>
</dbReference>
<evidence type="ECO:0000259" key="7">
    <source>
        <dbReference type="PROSITE" id="PS50075"/>
    </source>
</evidence>
<dbReference type="SMART" id="SM00827">
    <property type="entry name" value="PKS_AT"/>
    <property type="match status" value="1"/>
</dbReference>
<dbReference type="PROSITE" id="PS52019">
    <property type="entry name" value="PKS_MFAS_DH"/>
    <property type="match status" value="1"/>
</dbReference>
<feature type="region of interest" description="N-terminal hotdog fold" evidence="5">
    <location>
        <begin position="1076"/>
        <end position="1210"/>
    </location>
</feature>
<dbReference type="Gene3D" id="3.40.366.10">
    <property type="entry name" value="Malonyl-Coenzyme A Acyl Carrier Protein, domain 2"/>
    <property type="match status" value="1"/>
</dbReference>
<evidence type="ECO:0000259" key="9">
    <source>
        <dbReference type="PROSITE" id="PS52019"/>
    </source>
</evidence>
<dbReference type="InterPro" id="IPR014030">
    <property type="entry name" value="Ketoacyl_synth_N"/>
</dbReference>
<dbReference type="EMBL" id="KZ678136">
    <property type="protein sequence ID" value="PSN66473.1"/>
    <property type="molecule type" value="Genomic_DNA"/>
</dbReference>
<dbReference type="InterPro" id="IPR020841">
    <property type="entry name" value="PKS_Beta-ketoAc_synthase_dom"/>
</dbReference>
<dbReference type="InterPro" id="IPR036736">
    <property type="entry name" value="ACP-like_sf"/>
</dbReference>
<dbReference type="Pfam" id="PF00109">
    <property type="entry name" value="ketoacyl-synt"/>
    <property type="match status" value="1"/>
</dbReference>
<organism evidence="10 11">
    <name type="scientific">Corynespora cassiicola Philippines</name>
    <dbReference type="NCBI Taxonomy" id="1448308"/>
    <lineage>
        <taxon>Eukaryota</taxon>
        <taxon>Fungi</taxon>
        <taxon>Dikarya</taxon>
        <taxon>Ascomycota</taxon>
        <taxon>Pezizomycotina</taxon>
        <taxon>Dothideomycetes</taxon>
        <taxon>Pleosporomycetidae</taxon>
        <taxon>Pleosporales</taxon>
        <taxon>Corynesporascaceae</taxon>
        <taxon>Corynespora</taxon>
    </lineage>
</organism>
<dbReference type="InterPro" id="IPR014043">
    <property type="entry name" value="Acyl_transferase_dom"/>
</dbReference>
<dbReference type="InterPro" id="IPR016036">
    <property type="entry name" value="Malonyl_transacylase_ACP-bd"/>
</dbReference>
<evidence type="ECO:0000256" key="4">
    <source>
        <dbReference type="ARBA" id="ARBA00023315"/>
    </source>
</evidence>
<dbReference type="PANTHER" id="PTHR43775">
    <property type="entry name" value="FATTY ACID SYNTHASE"/>
    <property type="match status" value="1"/>
</dbReference>
<dbReference type="InterPro" id="IPR016035">
    <property type="entry name" value="Acyl_Trfase/lysoPLipase"/>
</dbReference>
<feature type="active site" description="Proton donor; for dehydratase activity" evidence="5">
    <location>
        <position position="1294"/>
    </location>
</feature>
<proteinExistence type="predicted"/>
<evidence type="ECO:0000313" key="10">
    <source>
        <dbReference type="EMBL" id="PSN66473.1"/>
    </source>
</evidence>
<dbReference type="Gene3D" id="3.40.47.10">
    <property type="match status" value="1"/>
</dbReference>
<dbReference type="PROSITE" id="PS52004">
    <property type="entry name" value="KS3_2"/>
    <property type="match status" value="1"/>
</dbReference>
<dbReference type="GO" id="GO:0006633">
    <property type="term" value="P:fatty acid biosynthetic process"/>
    <property type="evidence" value="ECO:0007669"/>
    <property type="project" value="TreeGrafter"/>
</dbReference>
<gene>
    <name evidence="10" type="ORF">BS50DRAFT_574883</name>
</gene>
<evidence type="ECO:0000256" key="1">
    <source>
        <dbReference type="ARBA" id="ARBA00022450"/>
    </source>
</evidence>
<dbReference type="CDD" id="cd00833">
    <property type="entry name" value="PKS"/>
    <property type="match status" value="1"/>
</dbReference>
<dbReference type="InterPro" id="IPR036291">
    <property type="entry name" value="NAD(P)-bd_dom_sf"/>
</dbReference>
<dbReference type="Pfam" id="PF00550">
    <property type="entry name" value="PP-binding"/>
    <property type="match status" value="1"/>
</dbReference>
<feature type="domain" description="Ketosynthase family 3 (KS3)" evidence="8">
    <location>
        <begin position="167"/>
        <end position="590"/>
    </location>
</feature>
<dbReference type="PANTHER" id="PTHR43775:SF14">
    <property type="entry name" value="ITERATIVE POLYKETIDE SYNTHASE AFOE-RELATED"/>
    <property type="match status" value="1"/>
</dbReference>
<dbReference type="InterPro" id="IPR042104">
    <property type="entry name" value="PKS_dehydratase_sf"/>
</dbReference>
<keyword evidence="3" id="KW-0808">Transferase</keyword>
<dbReference type="Gene3D" id="1.10.1200.10">
    <property type="entry name" value="ACP-like"/>
    <property type="match status" value="1"/>
</dbReference>
<keyword evidence="2" id="KW-0597">Phosphoprotein</keyword>
<dbReference type="SUPFAM" id="SSF47336">
    <property type="entry name" value="ACP-like"/>
    <property type="match status" value="1"/>
</dbReference>
<dbReference type="PROSITE" id="PS00012">
    <property type="entry name" value="PHOSPHOPANTETHEINE"/>
    <property type="match status" value="1"/>
</dbReference>
<feature type="domain" description="Carrier" evidence="7">
    <location>
        <begin position="1435"/>
        <end position="1509"/>
    </location>
</feature>
<name>A0A2T2NM13_CORCC</name>
<evidence type="ECO:0000256" key="2">
    <source>
        <dbReference type="ARBA" id="ARBA00022553"/>
    </source>
</evidence>
<dbReference type="OrthoDB" id="429813at2759"/>
<dbReference type="Pfam" id="PF00698">
    <property type="entry name" value="Acyl_transf_1"/>
    <property type="match status" value="1"/>
</dbReference>
<evidence type="ECO:0000256" key="5">
    <source>
        <dbReference type="PROSITE-ProRule" id="PRU01363"/>
    </source>
</evidence>
<dbReference type="InterPro" id="IPR016039">
    <property type="entry name" value="Thiolase-like"/>
</dbReference>
<feature type="region of interest" description="Disordered" evidence="6">
    <location>
        <begin position="1512"/>
        <end position="1569"/>
    </location>
</feature>
<dbReference type="Gene3D" id="3.40.50.720">
    <property type="entry name" value="NAD(P)-binding Rossmann-like Domain"/>
    <property type="match status" value="1"/>
</dbReference>
<dbReference type="InterPro" id="IPR049900">
    <property type="entry name" value="PKS_mFAS_DH"/>
</dbReference>
<feature type="domain" description="PKS/mFAS DH" evidence="9">
    <location>
        <begin position="1076"/>
        <end position="1386"/>
    </location>
</feature>
<dbReference type="InterPro" id="IPR006162">
    <property type="entry name" value="Ppantetheine_attach_site"/>
</dbReference>
<feature type="region of interest" description="C-terminal hotdog fold" evidence="5">
    <location>
        <begin position="1237"/>
        <end position="1386"/>
    </location>
</feature>
<dbReference type="Gene3D" id="3.30.70.3290">
    <property type="match status" value="1"/>
</dbReference>
<keyword evidence="4" id="KW-0012">Acyltransferase</keyword>
<evidence type="ECO:0000313" key="11">
    <source>
        <dbReference type="Proteomes" id="UP000240883"/>
    </source>
</evidence>
<reference evidence="10 11" key="1">
    <citation type="journal article" date="2018" name="Front. Microbiol.">
        <title>Genome-Wide Analysis of Corynespora cassiicola Leaf Fall Disease Putative Effectors.</title>
        <authorList>
            <person name="Lopez D."/>
            <person name="Ribeiro S."/>
            <person name="Label P."/>
            <person name="Fumanal B."/>
            <person name="Venisse J.S."/>
            <person name="Kohler A."/>
            <person name="de Oliveira R.R."/>
            <person name="Labutti K."/>
            <person name="Lipzen A."/>
            <person name="Lail K."/>
            <person name="Bauer D."/>
            <person name="Ohm R.A."/>
            <person name="Barry K.W."/>
            <person name="Spatafora J."/>
            <person name="Grigoriev I.V."/>
            <person name="Martin F.M."/>
            <person name="Pujade-Renaud V."/>
        </authorList>
    </citation>
    <scope>NUCLEOTIDE SEQUENCE [LARGE SCALE GENOMIC DNA]</scope>
    <source>
        <strain evidence="10 11">Philippines</strain>
    </source>
</reference>
<dbReference type="STRING" id="1448308.A0A2T2NM13"/>
<dbReference type="SUPFAM" id="SSF55048">
    <property type="entry name" value="Probable ACP-binding domain of malonyl-CoA ACP transacylase"/>
    <property type="match status" value="1"/>
</dbReference>
<dbReference type="InterPro" id="IPR050091">
    <property type="entry name" value="PKS_NRPS_Biosynth_Enz"/>
</dbReference>
<accession>A0A2T2NM13</accession>
<dbReference type="SUPFAM" id="SSF53901">
    <property type="entry name" value="Thiolase-like"/>
    <property type="match status" value="1"/>
</dbReference>
<dbReference type="Pfam" id="PF02801">
    <property type="entry name" value="Ketoacyl-synt_C"/>
    <property type="match status" value="1"/>
</dbReference>
<evidence type="ECO:0000259" key="8">
    <source>
        <dbReference type="PROSITE" id="PS52004"/>
    </source>
</evidence>
<dbReference type="SUPFAM" id="SSF52151">
    <property type="entry name" value="FabD/lysophospholipase-like"/>
    <property type="match status" value="1"/>
</dbReference>
<dbReference type="Pfam" id="PF07993">
    <property type="entry name" value="NAD_binding_4"/>
    <property type="match status" value="1"/>
</dbReference>
<dbReference type="InterPro" id="IPR013120">
    <property type="entry name" value="FAR_NAD-bd"/>
</dbReference>
<evidence type="ECO:0000256" key="6">
    <source>
        <dbReference type="SAM" id="MobiDB-lite"/>
    </source>
</evidence>
<dbReference type="GO" id="GO:0044550">
    <property type="term" value="P:secondary metabolite biosynthetic process"/>
    <property type="evidence" value="ECO:0007669"/>
    <property type="project" value="TreeGrafter"/>
</dbReference>
<feature type="active site" description="Proton acceptor; for dehydratase activity" evidence="5">
    <location>
        <position position="1111"/>
    </location>
</feature>
<dbReference type="SMART" id="SM00825">
    <property type="entry name" value="PKS_KS"/>
    <property type="match status" value="1"/>
</dbReference>
<protein>
    <submittedName>
        <fullName evidence="10">Ketoacyl-synt-domain-containing protein</fullName>
    </submittedName>
</protein>
<dbReference type="GO" id="GO:0004312">
    <property type="term" value="F:fatty acid synthase activity"/>
    <property type="evidence" value="ECO:0007669"/>
    <property type="project" value="TreeGrafter"/>
</dbReference>
<keyword evidence="11" id="KW-1185">Reference proteome</keyword>